<evidence type="ECO:0000313" key="2">
    <source>
        <dbReference type="EMBL" id="MEJ8568001.1"/>
    </source>
</evidence>
<evidence type="ECO:0008006" key="4">
    <source>
        <dbReference type="Google" id="ProtNLM"/>
    </source>
</evidence>
<feature type="region of interest" description="Disordered" evidence="1">
    <location>
        <begin position="197"/>
        <end position="227"/>
    </location>
</feature>
<comment type="caution">
    <text evidence="2">The sequence shown here is derived from an EMBL/GenBank/DDBJ whole genome shotgun (WGS) entry which is preliminary data.</text>
</comment>
<accession>A0AAW9RKG8</accession>
<evidence type="ECO:0000313" key="3">
    <source>
        <dbReference type="Proteomes" id="UP001359886"/>
    </source>
</evidence>
<gene>
    <name evidence="2" type="ORF">V3330_10225</name>
</gene>
<dbReference type="SMART" id="SM00671">
    <property type="entry name" value="SEL1"/>
    <property type="match status" value="1"/>
</dbReference>
<name>A0AAW9RKG8_9GAMM</name>
<dbReference type="SUPFAM" id="SSF81901">
    <property type="entry name" value="HCP-like"/>
    <property type="match status" value="1"/>
</dbReference>
<dbReference type="InterPro" id="IPR011990">
    <property type="entry name" value="TPR-like_helical_dom_sf"/>
</dbReference>
<dbReference type="Proteomes" id="UP001359886">
    <property type="component" value="Unassembled WGS sequence"/>
</dbReference>
<dbReference type="EMBL" id="JAZHOG010000006">
    <property type="protein sequence ID" value="MEJ8568001.1"/>
    <property type="molecule type" value="Genomic_DNA"/>
</dbReference>
<sequence length="286" mass="31048">MPFVESRFFEAAFRTGPGSGCRARPGKFSVFAVVLLMGGLGFHAPVFGGEDADQRAAARADADYAEGDHHRAFRQYVRLAKKGDPFSQYRASYMYLMGEGVEQDLVNAFAWAVLAAESEAPQLETYLGEVKDRIPVDQRETAQKRAENYLRQWGRVALAVEARRKADRQMRSCTGSRLGTRCDEVYAVQMPKFWSTNPGTGNGADGGSAAPSGSVSGAVDGGGGAVRDAGHYRELRDYAARLDRFIEQEAGNVELREFEVLEPGDTGNAGQRSTAPTEAVDEASDS</sequence>
<dbReference type="InterPro" id="IPR006597">
    <property type="entry name" value="Sel1-like"/>
</dbReference>
<organism evidence="2 3">
    <name type="scientific">Elongatibacter sediminis</name>
    <dbReference type="NCBI Taxonomy" id="3119006"/>
    <lineage>
        <taxon>Bacteria</taxon>
        <taxon>Pseudomonadati</taxon>
        <taxon>Pseudomonadota</taxon>
        <taxon>Gammaproteobacteria</taxon>
        <taxon>Chromatiales</taxon>
        <taxon>Wenzhouxiangellaceae</taxon>
        <taxon>Elongatibacter</taxon>
    </lineage>
</organism>
<feature type="compositionally biased region" description="Low complexity" evidence="1">
    <location>
        <begin position="207"/>
        <end position="218"/>
    </location>
</feature>
<keyword evidence="3" id="KW-1185">Reference proteome</keyword>
<proteinExistence type="predicted"/>
<dbReference type="AlphaFoldDB" id="A0AAW9RKG8"/>
<reference evidence="2 3" key="1">
    <citation type="submission" date="2024-02" db="EMBL/GenBank/DDBJ databases">
        <title>A novel Wenzhouxiangellaceae bacterium, isolated from coastal sediments.</title>
        <authorList>
            <person name="Du Z.-J."/>
            <person name="Ye Y.-Q."/>
            <person name="Zhang X.-Y."/>
        </authorList>
    </citation>
    <scope>NUCLEOTIDE SEQUENCE [LARGE SCALE GENOMIC DNA]</scope>
    <source>
        <strain evidence="2 3">CH-27</strain>
    </source>
</reference>
<protein>
    <recommendedName>
        <fullName evidence="4">Sel1 repeat family protein</fullName>
    </recommendedName>
</protein>
<dbReference type="RefSeq" id="WP_354695324.1">
    <property type="nucleotide sequence ID" value="NZ_JAZHOG010000006.1"/>
</dbReference>
<dbReference type="Gene3D" id="1.25.40.10">
    <property type="entry name" value="Tetratricopeptide repeat domain"/>
    <property type="match status" value="1"/>
</dbReference>
<feature type="region of interest" description="Disordered" evidence="1">
    <location>
        <begin position="258"/>
        <end position="286"/>
    </location>
</feature>
<evidence type="ECO:0000256" key="1">
    <source>
        <dbReference type="SAM" id="MobiDB-lite"/>
    </source>
</evidence>